<dbReference type="GO" id="GO:0005985">
    <property type="term" value="P:sucrose metabolic process"/>
    <property type="evidence" value="ECO:0007669"/>
    <property type="project" value="UniProtKB-UniPathway"/>
</dbReference>
<dbReference type="InterPro" id="IPR013148">
    <property type="entry name" value="Glyco_hydro_32_N"/>
</dbReference>
<organism evidence="12 13">
    <name type="scientific">Carnobacterium divergens DSM 20623</name>
    <dbReference type="NCBI Taxonomy" id="1449336"/>
    <lineage>
        <taxon>Bacteria</taxon>
        <taxon>Bacillati</taxon>
        <taxon>Bacillota</taxon>
        <taxon>Bacilli</taxon>
        <taxon>Lactobacillales</taxon>
        <taxon>Carnobacteriaceae</taxon>
        <taxon>Carnobacterium</taxon>
    </lineage>
</organism>
<dbReference type="GO" id="GO:0005737">
    <property type="term" value="C:cytoplasm"/>
    <property type="evidence" value="ECO:0007669"/>
    <property type="project" value="UniProtKB-SubCell"/>
</dbReference>
<comment type="catalytic activity">
    <reaction evidence="8">
        <text>Hydrolysis of terminal non-reducing beta-D-fructofuranoside residues in beta-D-fructofuranosides.</text>
        <dbReference type="EC" id="3.2.1.26"/>
    </reaction>
</comment>
<protein>
    <recommendedName>
        <fullName evidence="4 8">Sucrose-6-phosphate hydrolase</fullName>
        <ecNumber evidence="3 8">3.2.1.26</ecNumber>
    </recommendedName>
    <alternativeName>
        <fullName evidence="7 9">Invertase</fullName>
    </alternativeName>
</protein>
<evidence type="ECO:0000256" key="3">
    <source>
        <dbReference type="ARBA" id="ARBA00012758"/>
    </source>
</evidence>
<comment type="subcellular location">
    <subcellularLocation>
        <location evidence="9">Cytoplasm</location>
    </subcellularLocation>
</comment>
<keyword evidence="9" id="KW-0119">Carbohydrate metabolism</keyword>
<dbReference type="PATRIC" id="fig|1449336.4.peg.1702"/>
<dbReference type="EMBL" id="JQBS01000033">
    <property type="protein sequence ID" value="KRN55999.1"/>
    <property type="molecule type" value="Genomic_DNA"/>
</dbReference>
<evidence type="ECO:0000313" key="13">
    <source>
        <dbReference type="Proteomes" id="UP000051658"/>
    </source>
</evidence>
<feature type="domain" description="Glycosyl hydrolase family 32 C-terminal" evidence="11">
    <location>
        <begin position="347"/>
        <end position="483"/>
    </location>
</feature>
<evidence type="ECO:0000256" key="7">
    <source>
        <dbReference type="ARBA" id="ARBA00033367"/>
    </source>
</evidence>
<sequence length="498" mass="56741">MSKLIENWTTDLRYKKYNAWDSTYLSALTEKVNAAPWRLQYHIQPTSGLLNDPNGFSYFNGKWHLFYQAYPFGPVHGLKSWAHMTSTDLVHWEYEGIPLVPSNEYDSHGVYSGSALPIEDKLFLMYTGNVRDADWNRSAFQLGAWLDQEGQLTKMTKPLIETDTTQYTHDFRDPQIFNYGNTYLAIIGAQDTNKQGRVAVYQSENSHDWHYLGNLTYTDLPMGYMVECPNLVFIDEQPVLLFCPQGMDHSLLDYQTIYPNAYVLGSRFNKETLTIENPTTLQNLDEGFDVYATQAFNAPDGRALSVSWIGLPEIEYPTFSDGWAHCLSLVKELSIKDGHLYQFPVVETQTLRQNEISFKGQLLSSGQQLLENASFSYELELELPKDERGELKLFADEDAARYLSLSFDTISGKLTVDRTLAGVPFAEEFGNTRSITIPRHEALKLSIFVDHSVCEIFINNGLKVITLRLFPAANQTQLWLSGSGKGSYQGKFWELLSQ</sequence>
<dbReference type="SUPFAM" id="SSF75005">
    <property type="entry name" value="Arabinanase/levansucrase/invertase"/>
    <property type="match status" value="1"/>
</dbReference>
<evidence type="ECO:0000256" key="4">
    <source>
        <dbReference type="ARBA" id="ARBA00019623"/>
    </source>
</evidence>
<dbReference type="SUPFAM" id="SSF49899">
    <property type="entry name" value="Concanavalin A-like lectins/glucanases"/>
    <property type="match status" value="1"/>
</dbReference>
<evidence type="ECO:0000256" key="1">
    <source>
        <dbReference type="ARBA" id="ARBA00004914"/>
    </source>
</evidence>
<comment type="caution">
    <text evidence="12">The sequence shown here is derived from an EMBL/GenBank/DDBJ whole genome shotgun (WGS) entry which is preliminary data.</text>
</comment>
<dbReference type="PROSITE" id="PS00609">
    <property type="entry name" value="GLYCOSYL_HYDROL_F32"/>
    <property type="match status" value="1"/>
</dbReference>
<dbReference type="PANTHER" id="PTHR43101:SF1">
    <property type="entry name" value="BETA-FRUCTOSIDASE"/>
    <property type="match status" value="1"/>
</dbReference>
<evidence type="ECO:0000256" key="5">
    <source>
        <dbReference type="ARBA" id="ARBA00022801"/>
    </source>
</evidence>
<dbReference type="InterPro" id="IPR051214">
    <property type="entry name" value="GH32_Enzymes"/>
</dbReference>
<dbReference type="InterPro" id="IPR013320">
    <property type="entry name" value="ConA-like_dom_sf"/>
</dbReference>
<keyword evidence="9" id="KW-0963">Cytoplasm</keyword>
<dbReference type="InterPro" id="IPR013189">
    <property type="entry name" value="Glyco_hydro_32_C"/>
</dbReference>
<evidence type="ECO:0000256" key="6">
    <source>
        <dbReference type="ARBA" id="ARBA00023295"/>
    </source>
</evidence>
<feature type="domain" description="Glycosyl hydrolase family 32 N-terminal" evidence="10">
    <location>
        <begin position="42"/>
        <end position="344"/>
    </location>
</feature>
<evidence type="ECO:0000256" key="8">
    <source>
        <dbReference type="RuleBase" id="RU362110"/>
    </source>
</evidence>
<proteinExistence type="inferred from homology"/>
<comment type="similarity">
    <text evidence="2 8">Belongs to the glycosyl hydrolase 32 family.</text>
</comment>
<dbReference type="eggNOG" id="COG1621">
    <property type="taxonomic scope" value="Bacteria"/>
</dbReference>
<dbReference type="InterPro" id="IPR001362">
    <property type="entry name" value="Glyco_hydro_32"/>
</dbReference>
<evidence type="ECO:0000259" key="10">
    <source>
        <dbReference type="Pfam" id="PF00251"/>
    </source>
</evidence>
<comment type="function">
    <text evidence="9">Enables the bacterium to metabolize sucrose as a sole carbon source.</text>
</comment>
<name>A0A0R2HTE6_CARDV</name>
<dbReference type="Pfam" id="PF08244">
    <property type="entry name" value="Glyco_hydro_32C"/>
    <property type="match status" value="1"/>
</dbReference>
<dbReference type="GeneID" id="89589913"/>
<dbReference type="AlphaFoldDB" id="A0A0R2HTE6"/>
<dbReference type="UniPathway" id="UPA00238"/>
<dbReference type="NCBIfam" id="TIGR01322">
    <property type="entry name" value="scrB_fam"/>
    <property type="match status" value="1"/>
</dbReference>
<dbReference type="InterPro" id="IPR006232">
    <property type="entry name" value="Suc6P_hydrolase"/>
</dbReference>
<dbReference type="EC" id="3.2.1.26" evidence="3 8"/>
<dbReference type="Gene3D" id="2.60.120.560">
    <property type="entry name" value="Exo-inulinase, domain 1"/>
    <property type="match status" value="1"/>
</dbReference>
<dbReference type="SMART" id="SM00640">
    <property type="entry name" value="Glyco_32"/>
    <property type="match status" value="1"/>
</dbReference>
<dbReference type="RefSeq" id="WP_034573145.1">
    <property type="nucleotide sequence ID" value="NZ_JQBS01000033.1"/>
</dbReference>
<dbReference type="InterPro" id="IPR023296">
    <property type="entry name" value="Glyco_hydro_beta-prop_sf"/>
</dbReference>
<evidence type="ECO:0000256" key="2">
    <source>
        <dbReference type="ARBA" id="ARBA00009902"/>
    </source>
</evidence>
<keyword evidence="5 8" id="KW-0378">Hydrolase</keyword>
<accession>A0A0R2HTE6</accession>
<dbReference type="Proteomes" id="UP000051658">
    <property type="component" value="Unassembled WGS sequence"/>
</dbReference>
<evidence type="ECO:0000256" key="9">
    <source>
        <dbReference type="RuleBase" id="RU365015"/>
    </source>
</evidence>
<evidence type="ECO:0000259" key="11">
    <source>
        <dbReference type="Pfam" id="PF08244"/>
    </source>
</evidence>
<dbReference type="InterPro" id="IPR018053">
    <property type="entry name" value="Glyco_hydro_32_AS"/>
</dbReference>
<keyword evidence="6 8" id="KW-0326">Glycosidase</keyword>
<reference evidence="12 13" key="1">
    <citation type="journal article" date="2015" name="Genome Announc.">
        <title>Expanding the biotechnology potential of lactobacilli through comparative genomics of 213 strains and associated genera.</title>
        <authorList>
            <person name="Sun Z."/>
            <person name="Harris H.M."/>
            <person name="McCann A."/>
            <person name="Guo C."/>
            <person name="Argimon S."/>
            <person name="Zhang W."/>
            <person name="Yang X."/>
            <person name="Jeffery I.B."/>
            <person name="Cooney J.C."/>
            <person name="Kagawa T.F."/>
            <person name="Liu W."/>
            <person name="Song Y."/>
            <person name="Salvetti E."/>
            <person name="Wrobel A."/>
            <person name="Rasinkangas P."/>
            <person name="Parkhill J."/>
            <person name="Rea M.C."/>
            <person name="O'Sullivan O."/>
            <person name="Ritari J."/>
            <person name="Douillard F.P."/>
            <person name="Paul Ross R."/>
            <person name="Yang R."/>
            <person name="Briner A.E."/>
            <person name="Felis G.E."/>
            <person name="de Vos W.M."/>
            <person name="Barrangou R."/>
            <person name="Klaenhammer T.R."/>
            <person name="Caufield P.W."/>
            <person name="Cui Y."/>
            <person name="Zhang H."/>
            <person name="O'Toole P.W."/>
        </authorList>
    </citation>
    <scope>NUCLEOTIDE SEQUENCE [LARGE SCALE GENOMIC DNA]</scope>
    <source>
        <strain evidence="12 13">DSM 20623</strain>
    </source>
</reference>
<dbReference type="GO" id="GO:0004564">
    <property type="term" value="F:beta-fructofuranosidase activity"/>
    <property type="evidence" value="ECO:0007669"/>
    <property type="project" value="UniProtKB-EC"/>
</dbReference>
<dbReference type="PANTHER" id="PTHR43101">
    <property type="entry name" value="BETA-FRUCTOSIDASE"/>
    <property type="match status" value="1"/>
</dbReference>
<comment type="pathway">
    <text evidence="1 9">Glycan biosynthesis; sucrose metabolism.</text>
</comment>
<gene>
    <name evidence="12" type="ORF">IV74_GL001668</name>
</gene>
<dbReference type="Pfam" id="PF00251">
    <property type="entry name" value="Glyco_hydro_32N"/>
    <property type="match status" value="1"/>
</dbReference>
<evidence type="ECO:0000313" key="12">
    <source>
        <dbReference type="EMBL" id="KRN55999.1"/>
    </source>
</evidence>
<keyword evidence="13" id="KW-1185">Reference proteome</keyword>
<dbReference type="CDD" id="cd18623">
    <property type="entry name" value="GH32_ScrB-like"/>
    <property type="match status" value="1"/>
</dbReference>
<dbReference type="Gene3D" id="2.115.10.20">
    <property type="entry name" value="Glycosyl hydrolase domain, family 43"/>
    <property type="match status" value="1"/>
</dbReference>